<evidence type="ECO:0000259" key="8">
    <source>
        <dbReference type="PROSITE" id="PS50203"/>
    </source>
</evidence>
<dbReference type="KEGG" id="kmr:108245235"/>
<keyword evidence="3 6" id="KW-0378">Hydrolase</keyword>
<sequence length="643" mass="73237">MFDSVIPYKNQHYADLKKNCIKDKKLFEDPEFPATNTSLVYSKSLPGRVEWKRPGEISEEPHLFVEGISSHDLNQGSVGNCWFVAACSCLALKPDLWRRVIPDWKEQEWDSKHPESYAGIFHFQFWIFGQWTDVVIDDRLPTVNGGLIYCHSKRSNEFWSALLEKAYAKLSGCYQSLEGGNTGDAVVDFSGAVSEAIDLEKEAYYKDPQKQDKLFKDLLKAYDRGGIISCSIAADPHEIELRMANGLVKGHAYSVTAVKEVRLGHGLLAFFKNETIPLIRMRNPWGKTEWKGAWSDSSEEWSRVGDTERGKLDITVADDGEFWMEFTDWCKFFTNADVCRIINTSVISIHKTWNEVVHFGSWTKNSEPLLNRCGGCLNSKQTFLQNPQYLFDVTKEADEVLISLQQKDMKIHRRYGQGENLTIGFCIFRVELNRKYRLHDLLTQENMETSTYINARTVFMRCTLTQGRYVIIPTTFKPYVLGDYMLRVFTDVDSGCRELTEDKPKIKCWSSFFGYPQAVTHIYVHAAEGLENQDRTGGADPYVIISCEGKSVRSTIKNDTLNPQFATSAVFYRKKARNPIKVEVWNSNAVKDEFMGQVLLAGSPGDNSNPQTLKLRKSGRQAADEMPGTISLRIVTRTELTAI</sequence>
<protein>
    <submittedName>
        <fullName evidence="9">Calpain-5</fullName>
    </submittedName>
</protein>
<dbReference type="SMART" id="SM00720">
    <property type="entry name" value="calpain_III"/>
    <property type="match status" value="1"/>
</dbReference>
<dbReference type="InterPro" id="IPR033884">
    <property type="entry name" value="C2_Calpain"/>
</dbReference>
<feature type="domain" description="C2" evidence="7">
    <location>
        <begin position="500"/>
        <end position="615"/>
    </location>
</feature>
<dbReference type="InterPro" id="IPR022684">
    <property type="entry name" value="Calpain_cysteine_protease"/>
</dbReference>
<dbReference type="InterPro" id="IPR001300">
    <property type="entry name" value="Peptidase_C2_calpain_cat"/>
</dbReference>
<name>A0A3Q3AAC3_KRYMA</name>
<dbReference type="FunFam" id="2.60.40.150:FF:000173">
    <property type="entry name" value="Calpain 5b"/>
    <property type="match status" value="1"/>
</dbReference>
<dbReference type="SUPFAM" id="SSF49562">
    <property type="entry name" value="C2 domain (Calcium/lipid-binding domain, CaLB)"/>
    <property type="match status" value="1"/>
</dbReference>
<comment type="similarity">
    <text evidence="1">Belongs to the peptidase C2 family.</text>
</comment>
<dbReference type="RefSeq" id="XP_017287464.1">
    <property type="nucleotide sequence ID" value="XM_017431975.3"/>
</dbReference>
<dbReference type="SUPFAM" id="SSF54001">
    <property type="entry name" value="Cysteine proteinases"/>
    <property type="match status" value="1"/>
</dbReference>
<keyword evidence="2 6" id="KW-0645">Protease</keyword>
<evidence type="ECO:0000256" key="2">
    <source>
        <dbReference type="ARBA" id="ARBA00022670"/>
    </source>
</evidence>
<dbReference type="InterPro" id="IPR000169">
    <property type="entry name" value="Pept_cys_AS"/>
</dbReference>
<evidence type="ECO:0000256" key="3">
    <source>
        <dbReference type="ARBA" id="ARBA00022801"/>
    </source>
</evidence>
<dbReference type="SMART" id="SM00230">
    <property type="entry name" value="CysPc"/>
    <property type="match status" value="1"/>
</dbReference>
<dbReference type="InterPro" id="IPR022683">
    <property type="entry name" value="Calpain_III"/>
</dbReference>
<dbReference type="Ensembl" id="ENSKMAT00000013469.1">
    <property type="protein sequence ID" value="ENSKMAP00000013266.1"/>
    <property type="gene ID" value="ENSKMAG00000009963.1"/>
</dbReference>
<dbReference type="GO" id="GO:0005737">
    <property type="term" value="C:cytoplasm"/>
    <property type="evidence" value="ECO:0007669"/>
    <property type="project" value="TreeGrafter"/>
</dbReference>
<dbReference type="InterPro" id="IPR022682">
    <property type="entry name" value="Calpain_domain_III"/>
</dbReference>
<evidence type="ECO:0000313" key="9">
    <source>
        <dbReference type="Ensembl" id="ENSKMAP00000013266.1"/>
    </source>
</evidence>
<proteinExistence type="inferred from homology"/>
<evidence type="ECO:0000259" key="7">
    <source>
        <dbReference type="PROSITE" id="PS50004"/>
    </source>
</evidence>
<dbReference type="InterPro" id="IPR036213">
    <property type="entry name" value="Calpain_III_sf"/>
</dbReference>
<organism evidence="9 10">
    <name type="scientific">Kryptolebias marmoratus</name>
    <name type="common">Mangrove killifish</name>
    <name type="synonym">Rivulus marmoratus</name>
    <dbReference type="NCBI Taxonomy" id="37003"/>
    <lineage>
        <taxon>Eukaryota</taxon>
        <taxon>Metazoa</taxon>
        <taxon>Chordata</taxon>
        <taxon>Craniata</taxon>
        <taxon>Vertebrata</taxon>
        <taxon>Euteleostomi</taxon>
        <taxon>Actinopterygii</taxon>
        <taxon>Neopterygii</taxon>
        <taxon>Teleostei</taxon>
        <taxon>Neoteleostei</taxon>
        <taxon>Acanthomorphata</taxon>
        <taxon>Ovalentaria</taxon>
        <taxon>Atherinomorphae</taxon>
        <taxon>Cyprinodontiformes</taxon>
        <taxon>Rivulidae</taxon>
        <taxon>Kryptolebias</taxon>
    </lineage>
</organism>
<dbReference type="Gene3D" id="2.60.40.150">
    <property type="entry name" value="C2 domain"/>
    <property type="match status" value="1"/>
</dbReference>
<dbReference type="CDD" id="cd00044">
    <property type="entry name" value="CysPc"/>
    <property type="match status" value="1"/>
</dbReference>
<dbReference type="GO" id="GO:0004198">
    <property type="term" value="F:calcium-dependent cysteine-type endopeptidase activity"/>
    <property type="evidence" value="ECO:0007669"/>
    <property type="project" value="InterPro"/>
</dbReference>
<evidence type="ECO:0000256" key="5">
    <source>
        <dbReference type="PIRSR" id="PIRSR622684-1"/>
    </source>
</evidence>
<dbReference type="FunFam" id="2.60.120.380:FF:000003">
    <property type="entry name" value="Calpain 5"/>
    <property type="match status" value="1"/>
</dbReference>
<dbReference type="InterPro" id="IPR000008">
    <property type="entry name" value="C2_dom"/>
</dbReference>
<reference evidence="9" key="1">
    <citation type="submission" date="2025-08" db="UniProtKB">
        <authorList>
            <consortium name="Ensembl"/>
        </authorList>
    </citation>
    <scope>IDENTIFICATION</scope>
</reference>
<keyword evidence="10" id="KW-1185">Reference proteome</keyword>
<dbReference type="OrthoDB" id="424753at2759"/>
<dbReference type="InterPro" id="IPR035892">
    <property type="entry name" value="C2_domain_sf"/>
</dbReference>
<dbReference type="Proteomes" id="UP000264800">
    <property type="component" value="Unplaced"/>
</dbReference>
<dbReference type="GeneTree" id="ENSGT00940000156128"/>
<dbReference type="PROSITE" id="PS50004">
    <property type="entry name" value="C2"/>
    <property type="match status" value="1"/>
</dbReference>
<dbReference type="RefSeq" id="XP_017287465.1">
    <property type="nucleotide sequence ID" value="XM_017431976.3"/>
</dbReference>
<dbReference type="PROSITE" id="PS50203">
    <property type="entry name" value="CALPAIN_CAT"/>
    <property type="match status" value="1"/>
</dbReference>
<dbReference type="OMA" id="SIHKTWH"/>
<dbReference type="GO" id="GO:0006508">
    <property type="term" value="P:proteolysis"/>
    <property type="evidence" value="ECO:0007669"/>
    <property type="project" value="UniProtKB-KW"/>
</dbReference>
<dbReference type="STRING" id="37003.ENSKMAP00000013266"/>
<dbReference type="FunFam" id="3.90.70.10:FF:000027">
    <property type="entry name" value="Calpain 5"/>
    <property type="match status" value="1"/>
</dbReference>
<evidence type="ECO:0000256" key="1">
    <source>
        <dbReference type="ARBA" id="ARBA00007623"/>
    </source>
</evidence>
<evidence type="ECO:0000256" key="6">
    <source>
        <dbReference type="PROSITE-ProRule" id="PRU00239"/>
    </source>
</evidence>
<dbReference type="Gene3D" id="3.90.70.10">
    <property type="entry name" value="Cysteine proteinases"/>
    <property type="match status" value="1"/>
</dbReference>
<accession>A0A3Q3AAC3</accession>
<evidence type="ECO:0000313" key="10">
    <source>
        <dbReference type="Proteomes" id="UP000264800"/>
    </source>
</evidence>
<dbReference type="PANTHER" id="PTHR10183:SF381">
    <property type="entry name" value="CALPAIN-6"/>
    <property type="match status" value="1"/>
</dbReference>
<dbReference type="SUPFAM" id="SSF49758">
    <property type="entry name" value="Calpain large subunit, middle domain (domain III)"/>
    <property type="match status" value="1"/>
</dbReference>
<feature type="active site" evidence="5 6">
    <location>
        <position position="283"/>
    </location>
</feature>
<dbReference type="Pfam" id="PF01067">
    <property type="entry name" value="Calpain_III"/>
    <property type="match status" value="1"/>
</dbReference>
<reference evidence="9" key="2">
    <citation type="submission" date="2025-09" db="UniProtKB">
        <authorList>
            <consortium name="Ensembl"/>
        </authorList>
    </citation>
    <scope>IDENTIFICATION</scope>
</reference>
<dbReference type="PROSITE" id="PS00139">
    <property type="entry name" value="THIOL_PROTEASE_CYS"/>
    <property type="match status" value="1"/>
</dbReference>
<evidence type="ECO:0000256" key="4">
    <source>
        <dbReference type="ARBA" id="ARBA00022807"/>
    </source>
</evidence>
<feature type="active site" evidence="5 6">
    <location>
        <position position="81"/>
    </location>
</feature>
<dbReference type="CDD" id="cd04046">
    <property type="entry name" value="C2_Calpain"/>
    <property type="match status" value="1"/>
</dbReference>
<dbReference type="AlphaFoldDB" id="A0A3Q3AAC3"/>
<dbReference type="PANTHER" id="PTHR10183">
    <property type="entry name" value="CALPAIN"/>
    <property type="match status" value="1"/>
</dbReference>
<dbReference type="Gene3D" id="2.60.120.380">
    <property type="match status" value="1"/>
</dbReference>
<dbReference type="Pfam" id="PF00648">
    <property type="entry name" value="Peptidase_C2"/>
    <property type="match status" value="1"/>
</dbReference>
<keyword evidence="4 6" id="KW-0788">Thiol protease</keyword>
<feature type="active site" evidence="5 6">
    <location>
        <position position="251"/>
    </location>
</feature>
<feature type="domain" description="Calpain catalytic" evidence="8">
    <location>
        <begin position="26"/>
        <end position="342"/>
    </location>
</feature>
<dbReference type="InterPro" id="IPR033883">
    <property type="entry name" value="C2_III"/>
</dbReference>
<dbReference type="SMART" id="SM00239">
    <property type="entry name" value="C2"/>
    <property type="match status" value="1"/>
</dbReference>
<dbReference type="GeneID" id="108245235"/>
<dbReference type="InterPro" id="IPR038765">
    <property type="entry name" value="Papain-like_cys_pep_sf"/>
</dbReference>
<dbReference type="CDD" id="cd00214">
    <property type="entry name" value="Calpain_III"/>
    <property type="match status" value="1"/>
</dbReference>
<dbReference type="Pfam" id="PF00168">
    <property type="entry name" value="C2"/>
    <property type="match status" value="1"/>
</dbReference>
<dbReference type="PRINTS" id="PR00704">
    <property type="entry name" value="CALPAIN"/>
</dbReference>